<evidence type="ECO:0000256" key="3">
    <source>
        <dbReference type="ARBA" id="ARBA00022741"/>
    </source>
</evidence>
<dbReference type="PANTHER" id="PTHR43335:SF4">
    <property type="entry name" value="ABC TRANSPORTER, ATP-BINDING PROTEIN"/>
    <property type="match status" value="1"/>
</dbReference>
<evidence type="ECO:0000256" key="4">
    <source>
        <dbReference type="ARBA" id="ARBA00022840"/>
    </source>
</evidence>
<dbReference type="EMBL" id="CP001691">
    <property type="protein sequence ID" value="ADQ68649.1"/>
    <property type="molecule type" value="Genomic_DNA"/>
</dbReference>
<dbReference type="SMART" id="SM00382">
    <property type="entry name" value="AAA"/>
    <property type="match status" value="1"/>
</dbReference>
<evidence type="ECO:0000256" key="1">
    <source>
        <dbReference type="ARBA" id="ARBA00005417"/>
    </source>
</evidence>
<evidence type="ECO:0000313" key="9">
    <source>
        <dbReference type="Proteomes" id="UP000011585"/>
    </source>
</evidence>
<gene>
    <name evidence="6" type="ordered locus">Hbor_31140</name>
    <name evidence="7" type="ORF">C499_12930</name>
</gene>
<reference evidence="6" key="2">
    <citation type="submission" date="2009-08" db="EMBL/GenBank/DDBJ databases">
        <title>The complete plasmid1 of Halogeometricum borinquense DSM 11551.</title>
        <authorList>
            <consortium name="US DOE Joint Genome Institute (JGI-PGF)"/>
            <person name="Lucas S."/>
            <person name="Copeland A."/>
            <person name="Lapidus A."/>
            <person name="Glavina del Rio T."/>
            <person name="Dalin E."/>
            <person name="Tice H."/>
            <person name="Bruce D."/>
            <person name="Goodwin L."/>
            <person name="Pitluck S."/>
            <person name="Kyrpides N."/>
            <person name="Mavromatis K."/>
            <person name="Mikhailova N."/>
            <person name="Anderson I."/>
            <person name="Brettin T."/>
            <person name="Detter J.C."/>
            <person name="Han C."/>
            <person name="Larimer F."/>
            <person name="Land M."/>
            <person name="Hauser L."/>
            <person name="Markowitz V."/>
            <person name="Cheng J.-F."/>
            <person name="Hugenholtz P."/>
            <person name="Woyke T."/>
            <person name="Wu D."/>
            <person name="Tindal B."/>
            <person name="Klenk H.-P."/>
            <person name="Eisen J.A."/>
        </authorList>
    </citation>
    <scope>NUCLEOTIDE SEQUENCE</scope>
    <source>
        <strain evidence="6">PR 3</strain>
        <plasmid evidence="6">pHBOR01</plasmid>
    </source>
</reference>
<keyword evidence="2" id="KW-0813">Transport</keyword>
<comment type="similarity">
    <text evidence="1">Belongs to the ABC transporter superfamily.</text>
</comment>
<dbReference type="OrthoDB" id="87732at2157"/>
<feature type="domain" description="ABC transporter" evidence="5">
    <location>
        <begin position="5"/>
        <end position="230"/>
    </location>
</feature>
<protein>
    <submittedName>
        <fullName evidence="6">ABC-type multidrug transport system, ATPase component</fullName>
    </submittedName>
</protein>
<dbReference type="Proteomes" id="UP000006663">
    <property type="component" value="Plasmid pHBOR01"/>
</dbReference>
<dbReference type="GO" id="GO:0005524">
    <property type="term" value="F:ATP binding"/>
    <property type="evidence" value="ECO:0007669"/>
    <property type="project" value="UniProtKB-KW"/>
</dbReference>
<proteinExistence type="inferred from homology"/>
<keyword evidence="6" id="KW-0614">Plasmid</keyword>
<dbReference type="Pfam" id="PF00005">
    <property type="entry name" value="ABC_tran"/>
    <property type="match status" value="1"/>
</dbReference>
<dbReference type="Proteomes" id="UP000011585">
    <property type="component" value="Unassembled WGS sequence"/>
</dbReference>
<evidence type="ECO:0000313" key="8">
    <source>
        <dbReference type="Proteomes" id="UP000006663"/>
    </source>
</evidence>
<dbReference type="GeneID" id="9989063"/>
<dbReference type="InterPro" id="IPR003593">
    <property type="entry name" value="AAA+_ATPase"/>
</dbReference>
<dbReference type="PANTHER" id="PTHR43335">
    <property type="entry name" value="ABC TRANSPORTER, ATP-BINDING PROTEIN"/>
    <property type="match status" value="1"/>
</dbReference>
<dbReference type="PROSITE" id="PS50893">
    <property type="entry name" value="ABC_TRANSPORTER_2"/>
    <property type="match status" value="1"/>
</dbReference>
<reference evidence="8" key="1">
    <citation type="journal article" date="2009" name="Stand. Genomic Sci.">
        <title>Complete genome sequence of Halogeometricum borinquense type strain (PR3).</title>
        <authorList>
            <person name="Malfatti S."/>
            <person name="Tindall B.J."/>
            <person name="Schneider S."/>
            <person name="Fahnrich R."/>
            <person name="Lapidus A."/>
            <person name="Labuttii K."/>
            <person name="Copeland A."/>
            <person name="Glavina Del Rio T."/>
            <person name="Nolan M."/>
            <person name="Chen F."/>
            <person name="Lucas S."/>
            <person name="Tice H."/>
            <person name="Cheng J.F."/>
            <person name="Bruce D."/>
            <person name="Goodwin L."/>
            <person name="Pitluck S."/>
            <person name="Anderson I."/>
            <person name="Pati A."/>
            <person name="Ivanova N."/>
            <person name="Mavromatis K."/>
            <person name="Chen A."/>
            <person name="Palaniappan K."/>
            <person name="D'haeseleer P."/>
            <person name="Goker M."/>
            <person name="Bristow J."/>
            <person name="Eisen J.A."/>
            <person name="Markowitz V."/>
            <person name="Hugenholtz P."/>
            <person name="Kyrpides N.C."/>
            <person name="Klenk H.P."/>
            <person name="Chain P."/>
        </authorList>
    </citation>
    <scope>NUCLEOTIDE SEQUENCE [LARGE SCALE GENOMIC DNA]</scope>
    <source>
        <strain evidence="8">ATCC 700274 / DSM 11551 / JCM 10706 / KCTC 4070 / PR3</strain>
        <plasmid evidence="8">pHBOR01</plasmid>
    </source>
</reference>
<dbReference type="InterPro" id="IPR003439">
    <property type="entry name" value="ABC_transporter-like_ATP-bd"/>
</dbReference>
<keyword evidence="4" id="KW-0067">ATP-binding</keyword>
<dbReference type="CDD" id="cd03230">
    <property type="entry name" value="ABC_DR_subfamily_A"/>
    <property type="match status" value="1"/>
</dbReference>
<dbReference type="HOGENOM" id="CLU_000604_1_2_2"/>
<evidence type="ECO:0000256" key="2">
    <source>
        <dbReference type="ARBA" id="ARBA00022448"/>
    </source>
</evidence>
<keyword evidence="3" id="KW-0547">Nucleotide-binding</keyword>
<evidence type="ECO:0000313" key="6">
    <source>
        <dbReference type="EMBL" id="ADQ68649.1"/>
    </source>
</evidence>
<dbReference type="KEGG" id="hbo:Hbor_31140"/>
<dbReference type="AlphaFoldDB" id="E4NUC9"/>
<accession>E4NUC9</accession>
<dbReference type="Gene3D" id="3.40.50.300">
    <property type="entry name" value="P-loop containing nucleotide triphosphate hydrolases"/>
    <property type="match status" value="1"/>
</dbReference>
<reference evidence="7 9" key="3">
    <citation type="journal article" date="2014" name="PLoS Genet.">
        <title>Phylogenetically driven sequencing of extremely halophilic archaea reveals strategies for static and dynamic osmo-response.</title>
        <authorList>
            <person name="Becker E.A."/>
            <person name="Seitzer P.M."/>
            <person name="Tritt A."/>
            <person name="Larsen D."/>
            <person name="Krusor M."/>
            <person name="Yao A.I."/>
            <person name="Wu D."/>
            <person name="Madern D."/>
            <person name="Eisen J.A."/>
            <person name="Darling A.E."/>
            <person name="Facciotti M.T."/>
        </authorList>
    </citation>
    <scope>NUCLEOTIDE SEQUENCE [LARGE SCALE GENOMIC DNA]</scope>
    <source>
        <strain evidence="7 9">DSM 11551</strain>
    </source>
</reference>
<dbReference type="InterPro" id="IPR027417">
    <property type="entry name" value="P-loop_NTPase"/>
</dbReference>
<name>E4NUC9_HALBP</name>
<organism evidence="6 8">
    <name type="scientific">Halogeometricum borinquense (strain ATCC 700274 / DSM 11551 / JCM 10706 / KCTC 4070 / PR3)</name>
    <dbReference type="NCBI Taxonomy" id="469382"/>
    <lineage>
        <taxon>Archaea</taxon>
        <taxon>Methanobacteriati</taxon>
        <taxon>Methanobacteriota</taxon>
        <taxon>Stenosarchaea group</taxon>
        <taxon>Halobacteria</taxon>
        <taxon>Halobacteriales</taxon>
        <taxon>Haloferacaceae</taxon>
        <taxon>Halogeometricum</taxon>
    </lineage>
</organism>
<dbReference type="PATRIC" id="fig|469382.19.peg.2545"/>
<evidence type="ECO:0000313" key="7">
    <source>
        <dbReference type="EMBL" id="ELY25391.1"/>
    </source>
</evidence>
<keyword evidence="8" id="KW-1185">Reference proteome</keyword>
<dbReference type="GO" id="GO:0016887">
    <property type="term" value="F:ATP hydrolysis activity"/>
    <property type="evidence" value="ECO:0007669"/>
    <property type="project" value="InterPro"/>
</dbReference>
<sequence length="300" mass="31994">MTNAITTTDLAKDYGNIRAVDAINLAIERGTVFGFLGPNGSGKSTTIGMLLGLIHPTGGTAALAGHDPQEDPVSVRSNVGVLPEGFTPYPSLTGREHLTYIAELRGEEIDPEAALSEVGLKDAQDRAATAYSKGMTQRLGLAMALIGRPPILVLDEPFTGLDPDGAQLVRDIVMRERERGTTILFSSHILGQVGMLCDEIGILSQGRLVTEGSLTELQSQGDLLTHTQLEIATHSDSAVEVLTDAESVQEVTKKDKTVVVEHDSNTSHLALVRQLEANGITAVNATVQAPTVEDIYREFT</sequence>
<dbReference type="RefSeq" id="WP_006055893.1">
    <property type="nucleotide sequence ID" value="NC_014735.1"/>
</dbReference>
<geneLocation type="plasmid" evidence="6 8">
    <name>pHBOR01</name>
</geneLocation>
<evidence type="ECO:0000259" key="5">
    <source>
        <dbReference type="PROSITE" id="PS50893"/>
    </source>
</evidence>
<dbReference type="EMBL" id="AOHT01000044">
    <property type="protein sequence ID" value="ELY25391.1"/>
    <property type="molecule type" value="Genomic_DNA"/>
</dbReference>
<dbReference type="SUPFAM" id="SSF52540">
    <property type="entry name" value="P-loop containing nucleoside triphosphate hydrolases"/>
    <property type="match status" value="1"/>
</dbReference>